<dbReference type="InterPro" id="IPR011048">
    <property type="entry name" value="Haem_d1_sf"/>
</dbReference>
<dbReference type="Gene3D" id="2.130.10.10">
    <property type="entry name" value="YVTN repeat-like/Quinoprotein amine dehydrogenase"/>
    <property type="match status" value="1"/>
</dbReference>
<feature type="chain" id="PRO_5020274706" evidence="1">
    <location>
        <begin position="24"/>
        <end position="502"/>
    </location>
</feature>
<protein>
    <submittedName>
        <fullName evidence="4">Putative secreted protein with PEP-CTERM sorting signal</fullName>
    </submittedName>
</protein>
<dbReference type="NCBIfam" id="TIGR02595">
    <property type="entry name" value="PEP_CTERM"/>
    <property type="match status" value="1"/>
</dbReference>
<dbReference type="OrthoDB" id="8674919at2"/>
<dbReference type="SUPFAM" id="SSF51004">
    <property type="entry name" value="C-terminal (heme d1) domain of cytochrome cd1-nitrite reductase"/>
    <property type="match status" value="1"/>
</dbReference>
<accession>A0A4R6N7K7</accession>
<dbReference type="AlphaFoldDB" id="A0A4R6N7K7"/>
<dbReference type="InterPro" id="IPR013424">
    <property type="entry name" value="Ice-binding_C"/>
</dbReference>
<dbReference type="Pfam" id="PF22494">
    <property type="entry name" value="choice_anch_I"/>
    <property type="match status" value="1"/>
</dbReference>
<dbReference type="Proteomes" id="UP000295357">
    <property type="component" value="Unassembled WGS sequence"/>
</dbReference>
<sequence>MKRSTMSALVAAATTVLALNVHAAGALDGASLAWSSKHTGLTGFTSEVVSFDSLTKTLWVAGVSGVHVLDAKTGNALQFIDTRGFGSINSVAIHNGVAAFAIEAPGDRRNAGVVKLYDTSTRDLLTGTNSIAVGALPDMLTFTPNGSKLLVANEGTPNAVADSGKYAGTDPKGSVSIIDMGTRSVAATVHFDSVATTASNRVWAGQSVVRQPGMDFEPEYIAVSRDGSKAFVTLQEHNAVATIDLSTHKTVSVVGLGAKDFSKPGNEIDVRDNDGSVSFQNVAVRGLYMPDGIASFDRNGKTYYVTANEGDFREDDGDRKAAGGSGIESRLRVSAVDTDALYAAGARSISIRDAAGNEIWDSGAALDKAAHAAGLYDDGRSRDKGVEPEDVKVMEIGGKLYAFVGLERTKTGAIGVFDISDPANASFVKLLVNPEGFNRPEGLTAFEMDGFHYLAVASEGSSATTFGTTVFQLAPVPEPSSWALMGLGLAALGAVARRQRRA</sequence>
<comment type="caution">
    <text evidence="4">The sequence shown here is derived from an EMBL/GenBank/DDBJ whole genome shotgun (WGS) entry which is preliminary data.</text>
</comment>
<organism evidence="4 5">
    <name type="scientific">Roseateles asaccharophilus</name>
    <dbReference type="NCBI Taxonomy" id="582607"/>
    <lineage>
        <taxon>Bacteria</taxon>
        <taxon>Pseudomonadati</taxon>
        <taxon>Pseudomonadota</taxon>
        <taxon>Betaproteobacteria</taxon>
        <taxon>Burkholderiales</taxon>
        <taxon>Sphaerotilaceae</taxon>
        <taxon>Roseateles</taxon>
    </lineage>
</organism>
<evidence type="ECO:0000313" key="5">
    <source>
        <dbReference type="Proteomes" id="UP000295357"/>
    </source>
</evidence>
<dbReference type="InterPro" id="IPR015943">
    <property type="entry name" value="WD40/YVTN_repeat-like_dom_sf"/>
</dbReference>
<dbReference type="InterPro" id="IPR055188">
    <property type="entry name" value="Choice_anch_I"/>
</dbReference>
<feature type="signal peptide" evidence="1">
    <location>
        <begin position="1"/>
        <end position="23"/>
    </location>
</feature>
<keyword evidence="1" id="KW-0732">Signal</keyword>
<dbReference type="PANTHER" id="PTHR46928">
    <property type="entry name" value="MESENCHYME-SPECIFIC CELL SURFACE GLYCOPROTEIN"/>
    <property type="match status" value="1"/>
</dbReference>
<name>A0A4R6N7K7_9BURK</name>
<feature type="domain" description="Choice-of-anchor I" evidence="3">
    <location>
        <begin position="45"/>
        <end position="316"/>
    </location>
</feature>
<evidence type="ECO:0000313" key="4">
    <source>
        <dbReference type="EMBL" id="TDP11195.1"/>
    </source>
</evidence>
<evidence type="ECO:0000259" key="3">
    <source>
        <dbReference type="Pfam" id="PF22494"/>
    </source>
</evidence>
<dbReference type="EMBL" id="SNXE01000003">
    <property type="protein sequence ID" value="TDP11195.1"/>
    <property type="molecule type" value="Genomic_DNA"/>
</dbReference>
<evidence type="ECO:0000256" key="1">
    <source>
        <dbReference type="SAM" id="SignalP"/>
    </source>
</evidence>
<feature type="domain" description="Ice-binding protein C-terminal" evidence="2">
    <location>
        <begin position="475"/>
        <end position="498"/>
    </location>
</feature>
<gene>
    <name evidence="4" type="ORF">DFR39_103118</name>
</gene>
<dbReference type="Pfam" id="PF07589">
    <property type="entry name" value="PEP-CTERM"/>
    <property type="match status" value="1"/>
</dbReference>
<dbReference type="RefSeq" id="WP_133603109.1">
    <property type="nucleotide sequence ID" value="NZ_JAUFPJ010000010.1"/>
</dbReference>
<dbReference type="NCBIfam" id="NF038117">
    <property type="entry name" value="choice_anch_I"/>
    <property type="match status" value="1"/>
</dbReference>
<dbReference type="PANTHER" id="PTHR46928:SF1">
    <property type="entry name" value="MESENCHYME-SPECIFIC CELL SURFACE GLYCOPROTEIN"/>
    <property type="match status" value="1"/>
</dbReference>
<evidence type="ECO:0000259" key="2">
    <source>
        <dbReference type="Pfam" id="PF07589"/>
    </source>
</evidence>
<dbReference type="SUPFAM" id="SSF63825">
    <property type="entry name" value="YWTD domain"/>
    <property type="match status" value="1"/>
</dbReference>
<proteinExistence type="predicted"/>
<reference evidence="4 5" key="1">
    <citation type="submission" date="2019-03" db="EMBL/GenBank/DDBJ databases">
        <title>Genomic Encyclopedia of Type Strains, Phase IV (KMG-IV): sequencing the most valuable type-strain genomes for metagenomic binning, comparative biology and taxonomic classification.</title>
        <authorList>
            <person name="Goeker M."/>
        </authorList>
    </citation>
    <scope>NUCLEOTIDE SEQUENCE [LARGE SCALE GENOMIC DNA]</scope>
    <source>
        <strain evidence="4 5">DSM 25082</strain>
    </source>
</reference>
<dbReference type="InterPro" id="IPR052956">
    <property type="entry name" value="Mesenchyme-surface_protein"/>
</dbReference>
<keyword evidence="5" id="KW-1185">Reference proteome</keyword>